<dbReference type="EMBL" id="SMJU01000010">
    <property type="protein sequence ID" value="TDB63499.1"/>
    <property type="molecule type" value="Genomic_DNA"/>
</dbReference>
<gene>
    <name evidence="1" type="ORF">EZE20_17240</name>
</gene>
<sequence length="242" mass="27905">MRLPNLYTQLFFVILGFSLSLNLKAQTAFLEGVLTYKADTIKRLGAFPGGYIVSQVIVYKKQNQQRIEVWRVNKFNKADVNKNIYIRNKKGTYRLIESHDSIMPELANFAMFMSYEEEELLEAERIVGGIGNSYKVDKVIQNIKWLDLSAQRVLVKGGPRNEESEMVLTNAFDISINSVFDSILDKLPGTPLEFVIYENGWMIRLTAEKLIRKKVSDKLFRVDPKFKIMSLEEMIQGISNFD</sequence>
<organism evidence="1 2">
    <name type="scientific">Arundinibacter roseus</name>
    <dbReference type="NCBI Taxonomy" id="2070510"/>
    <lineage>
        <taxon>Bacteria</taxon>
        <taxon>Pseudomonadati</taxon>
        <taxon>Bacteroidota</taxon>
        <taxon>Cytophagia</taxon>
        <taxon>Cytophagales</taxon>
        <taxon>Spirosomataceae</taxon>
        <taxon>Arundinibacter</taxon>
    </lineage>
</organism>
<comment type="caution">
    <text evidence="1">The sequence shown here is derived from an EMBL/GenBank/DDBJ whole genome shotgun (WGS) entry which is preliminary data.</text>
</comment>
<dbReference type="OrthoDB" id="941184at2"/>
<evidence type="ECO:0000313" key="1">
    <source>
        <dbReference type="EMBL" id="TDB63499.1"/>
    </source>
</evidence>
<evidence type="ECO:0000313" key="2">
    <source>
        <dbReference type="Proteomes" id="UP000295706"/>
    </source>
</evidence>
<evidence type="ECO:0008006" key="3">
    <source>
        <dbReference type="Google" id="ProtNLM"/>
    </source>
</evidence>
<accession>A0A4R4KBC8</accession>
<reference evidence="1 2" key="1">
    <citation type="submission" date="2019-02" db="EMBL/GenBank/DDBJ databases">
        <title>Arundinibacter roseus gen. nov., sp. nov., a new member of the family Cytophagaceae.</title>
        <authorList>
            <person name="Szuroczki S."/>
            <person name="Khayer B."/>
            <person name="Sproer C."/>
            <person name="Toumi M."/>
            <person name="Szabo A."/>
            <person name="Felfoldi T."/>
            <person name="Schumann P."/>
            <person name="Toth E."/>
        </authorList>
    </citation>
    <scope>NUCLEOTIDE SEQUENCE [LARGE SCALE GENOMIC DNA]</scope>
    <source>
        <strain evidence="1 2">DMA-k-7a</strain>
    </source>
</reference>
<proteinExistence type="predicted"/>
<dbReference type="AlphaFoldDB" id="A0A4R4KBC8"/>
<dbReference type="RefSeq" id="WP_132119924.1">
    <property type="nucleotide sequence ID" value="NZ_SMJU01000010.1"/>
</dbReference>
<dbReference type="Proteomes" id="UP000295706">
    <property type="component" value="Unassembled WGS sequence"/>
</dbReference>
<keyword evidence="2" id="KW-1185">Reference proteome</keyword>
<name>A0A4R4KBC8_9BACT</name>
<protein>
    <recommendedName>
        <fullName evidence="3">DUF4412 domain-containing protein</fullName>
    </recommendedName>
</protein>